<evidence type="ECO:0000313" key="2">
    <source>
        <dbReference type="Proteomes" id="UP001238088"/>
    </source>
</evidence>
<dbReference type="Proteomes" id="UP001238088">
    <property type="component" value="Unassembled WGS sequence"/>
</dbReference>
<proteinExistence type="predicted"/>
<reference evidence="1 2" key="1">
    <citation type="submission" date="2023-07" db="EMBL/GenBank/DDBJ databases">
        <title>Genomic Encyclopedia of Type Strains, Phase IV (KMG-IV): sequencing the most valuable type-strain genomes for metagenomic binning, comparative biology and taxonomic classification.</title>
        <authorList>
            <person name="Goeker M."/>
        </authorList>
    </citation>
    <scope>NUCLEOTIDE SEQUENCE [LARGE SCALE GENOMIC DNA]</scope>
    <source>
        <strain evidence="1 2">DSM 23494</strain>
    </source>
</reference>
<dbReference type="RefSeq" id="WP_301554600.1">
    <property type="nucleotide sequence ID" value="NZ_JAUSUB010000013.1"/>
</dbReference>
<dbReference type="EMBL" id="JAUSUB010000013">
    <property type="protein sequence ID" value="MDQ0271148.1"/>
    <property type="molecule type" value="Genomic_DNA"/>
</dbReference>
<comment type="caution">
    <text evidence="1">The sequence shown here is derived from an EMBL/GenBank/DDBJ whole genome shotgun (WGS) entry which is preliminary data.</text>
</comment>
<name>A0ABU0AIR0_9BACI</name>
<keyword evidence="2" id="KW-1185">Reference proteome</keyword>
<accession>A0ABU0AIR0</accession>
<protein>
    <submittedName>
        <fullName evidence="1">Uncharacterized protein</fullName>
    </submittedName>
</protein>
<gene>
    <name evidence="1" type="ORF">J2S17_003036</name>
</gene>
<evidence type="ECO:0000313" key="1">
    <source>
        <dbReference type="EMBL" id="MDQ0271148.1"/>
    </source>
</evidence>
<sequence>MDIKKKAKRNKIQQLFAFIPGSNCIAQTPGTYAEKLANGY</sequence>
<organism evidence="1 2">
    <name type="scientific">Cytobacillus purgationiresistens</name>
    <dbReference type="NCBI Taxonomy" id="863449"/>
    <lineage>
        <taxon>Bacteria</taxon>
        <taxon>Bacillati</taxon>
        <taxon>Bacillota</taxon>
        <taxon>Bacilli</taxon>
        <taxon>Bacillales</taxon>
        <taxon>Bacillaceae</taxon>
        <taxon>Cytobacillus</taxon>
    </lineage>
</organism>